<dbReference type="InParanoid" id="A0A0P9BTJ6"/>
<dbReference type="SUPFAM" id="SSF57903">
    <property type="entry name" value="FYVE/PHD zinc finger"/>
    <property type="match status" value="1"/>
</dbReference>
<feature type="domain" description="PHD-type" evidence="6">
    <location>
        <begin position="530"/>
        <end position="578"/>
    </location>
</feature>
<keyword evidence="8" id="KW-1185">Reference proteome</keyword>
<keyword evidence="2 4" id="KW-0863">Zinc-finger</keyword>
<gene>
    <name evidence="7" type="primary">Dana\GF22835</name>
    <name evidence="7" type="synonym">dana_GLEANR_7329</name>
    <name evidence="7" type="ORF">GF22835</name>
</gene>
<feature type="compositionally biased region" description="Basic and acidic residues" evidence="5">
    <location>
        <begin position="244"/>
        <end position="277"/>
    </location>
</feature>
<dbReference type="InterPro" id="IPR019787">
    <property type="entry name" value="Znf_PHD-finger"/>
</dbReference>
<organism evidence="7 8">
    <name type="scientific">Drosophila ananassae</name>
    <name type="common">Fruit fly</name>
    <dbReference type="NCBI Taxonomy" id="7217"/>
    <lineage>
        <taxon>Eukaryota</taxon>
        <taxon>Metazoa</taxon>
        <taxon>Ecdysozoa</taxon>
        <taxon>Arthropoda</taxon>
        <taxon>Hexapoda</taxon>
        <taxon>Insecta</taxon>
        <taxon>Pterygota</taxon>
        <taxon>Neoptera</taxon>
        <taxon>Endopterygota</taxon>
        <taxon>Diptera</taxon>
        <taxon>Brachycera</taxon>
        <taxon>Muscomorpha</taxon>
        <taxon>Ephydroidea</taxon>
        <taxon>Drosophilidae</taxon>
        <taxon>Drosophila</taxon>
        <taxon>Sophophora</taxon>
    </lineage>
</organism>
<reference evidence="7 8" key="1">
    <citation type="journal article" date="2007" name="Nature">
        <title>Evolution of genes and genomes on the Drosophila phylogeny.</title>
        <authorList>
            <consortium name="Drosophila 12 Genomes Consortium"/>
            <person name="Clark A.G."/>
            <person name="Eisen M.B."/>
            <person name="Smith D.R."/>
            <person name="Bergman C.M."/>
            <person name="Oliver B."/>
            <person name="Markow T.A."/>
            <person name="Kaufman T.C."/>
            <person name="Kellis M."/>
            <person name="Gelbart W."/>
            <person name="Iyer V.N."/>
            <person name="Pollard D.A."/>
            <person name="Sackton T.B."/>
            <person name="Larracuente A.M."/>
            <person name="Singh N.D."/>
            <person name="Abad J.P."/>
            <person name="Abt D.N."/>
            <person name="Adryan B."/>
            <person name="Aguade M."/>
            <person name="Akashi H."/>
            <person name="Anderson W.W."/>
            <person name="Aquadro C.F."/>
            <person name="Ardell D.H."/>
            <person name="Arguello R."/>
            <person name="Artieri C.G."/>
            <person name="Barbash D.A."/>
            <person name="Barker D."/>
            <person name="Barsanti P."/>
            <person name="Batterham P."/>
            <person name="Batzoglou S."/>
            <person name="Begun D."/>
            <person name="Bhutkar A."/>
            <person name="Blanco E."/>
            <person name="Bosak S.A."/>
            <person name="Bradley R.K."/>
            <person name="Brand A.D."/>
            <person name="Brent M.R."/>
            <person name="Brooks A.N."/>
            <person name="Brown R.H."/>
            <person name="Butlin R.K."/>
            <person name="Caggese C."/>
            <person name="Calvi B.R."/>
            <person name="Bernardo de Carvalho A."/>
            <person name="Caspi A."/>
            <person name="Castrezana S."/>
            <person name="Celniker S.E."/>
            <person name="Chang J.L."/>
            <person name="Chapple C."/>
            <person name="Chatterji S."/>
            <person name="Chinwalla A."/>
            <person name="Civetta A."/>
            <person name="Clifton S.W."/>
            <person name="Comeron J.M."/>
            <person name="Costello J.C."/>
            <person name="Coyne J.A."/>
            <person name="Daub J."/>
            <person name="David R.G."/>
            <person name="Delcher A.L."/>
            <person name="Delehaunty K."/>
            <person name="Do C.B."/>
            <person name="Ebling H."/>
            <person name="Edwards K."/>
            <person name="Eickbush T."/>
            <person name="Evans J.D."/>
            <person name="Filipski A."/>
            <person name="Findeiss S."/>
            <person name="Freyhult E."/>
            <person name="Fulton L."/>
            <person name="Fulton R."/>
            <person name="Garcia A.C."/>
            <person name="Gardiner A."/>
            <person name="Garfield D.A."/>
            <person name="Garvin B.E."/>
            <person name="Gibson G."/>
            <person name="Gilbert D."/>
            <person name="Gnerre S."/>
            <person name="Godfrey J."/>
            <person name="Good R."/>
            <person name="Gotea V."/>
            <person name="Gravely B."/>
            <person name="Greenberg A.J."/>
            <person name="Griffiths-Jones S."/>
            <person name="Gross S."/>
            <person name="Guigo R."/>
            <person name="Gustafson E.A."/>
            <person name="Haerty W."/>
            <person name="Hahn M.W."/>
            <person name="Halligan D.L."/>
            <person name="Halpern A.L."/>
            <person name="Halter G.M."/>
            <person name="Han M.V."/>
            <person name="Heger A."/>
            <person name="Hillier L."/>
            <person name="Hinrichs A.S."/>
            <person name="Holmes I."/>
            <person name="Hoskins R.A."/>
            <person name="Hubisz M.J."/>
            <person name="Hultmark D."/>
            <person name="Huntley M.A."/>
            <person name="Jaffe D.B."/>
            <person name="Jagadeeshan S."/>
            <person name="Jeck W.R."/>
            <person name="Johnson J."/>
            <person name="Jones C.D."/>
            <person name="Jordan W.C."/>
            <person name="Karpen G.H."/>
            <person name="Kataoka E."/>
            <person name="Keightley P.D."/>
            <person name="Kheradpour P."/>
            <person name="Kirkness E.F."/>
            <person name="Koerich L.B."/>
            <person name="Kristiansen K."/>
            <person name="Kudrna D."/>
            <person name="Kulathinal R.J."/>
            <person name="Kumar S."/>
            <person name="Kwok R."/>
            <person name="Lander E."/>
            <person name="Langley C.H."/>
            <person name="Lapoint R."/>
            <person name="Lazzaro B.P."/>
            <person name="Lee S.J."/>
            <person name="Levesque L."/>
            <person name="Li R."/>
            <person name="Lin C.F."/>
            <person name="Lin M.F."/>
            <person name="Lindblad-Toh K."/>
            <person name="Llopart A."/>
            <person name="Long M."/>
            <person name="Low L."/>
            <person name="Lozovsky E."/>
            <person name="Lu J."/>
            <person name="Luo M."/>
            <person name="Machado C.A."/>
            <person name="Makalowski W."/>
            <person name="Marzo M."/>
            <person name="Matsuda M."/>
            <person name="Matzkin L."/>
            <person name="McAllister B."/>
            <person name="McBride C.S."/>
            <person name="McKernan B."/>
            <person name="McKernan K."/>
            <person name="Mendez-Lago M."/>
            <person name="Minx P."/>
            <person name="Mollenhauer M.U."/>
            <person name="Montooth K."/>
            <person name="Mount S.M."/>
            <person name="Mu X."/>
            <person name="Myers E."/>
            <person name="Negre B."/>
            <person name="Newfeld S."/>
            <person name="Nielsen R."/>
            <person name="Noor M.A."/>
            <person name="O'Grady P."/>
            <person name="Pachter L."/>
            <person name="Papaceit M."/>
            <person name="Parisi M.J."/>
            <person name="Parisi M."/>
            <person name="Parts L."/>
            <person name="Pedersen J.S."/>
            <person name="Pesole G."/>
            <person name="Phillippy A.M."/>
            <person name="Ponting C.P."/>
            <person name="Pop M."/>
            <person name="Porcelli D."/>
            <person name="Powell J.R."/>
            <person name="Prohaska S."/>
            <person name="Pruitt K."/>
            <person name="Puig M."/>
            <person name="Quesneville H."/>
            <person name="Ram K.R."/>
            <person name="Rand D."/>
            <person name="Rasmussen M.D."/>
            <person name="Reed L.K."/>
            <person name="Reenan R."/>
            <person name="Reily A."/>
            <person name="Remington K.A."/>
            <person name="Rieger T.T."/>
            <person name="Ritchie M.G."/>
            <person name="Robin C."/>
            <person name="Rogers Y.H."/>
            <person name="Rohde C."/>
            <person name="Rozas J."/>
            <person name="Rubenfield M.J."/>
            <person name="Ruiz A."/>
            <person name="Russo S."/>
            <person name="Salzberg S.L."/>
            <person name="Sanchez-Gracia A."/>
            <person name="Saranga D.J."/>
            <person name="Sato H."/>
            <person name="Schaeffer S.W."/>
            <person name="Schatz M.C."/>
            <person name="Schlenke T."/>
            <person name="Schwartz R."/>
            <person name="Segarra C."/>
            <person name="Singh R.S."/>
            <person name="Sirot L."/>
            <person name="Sirota M."/>
            <person name="Sisneros N.B."/>
            <person name="Smith C.D."/>
            <person name="Smith T.F."/>
            <person name="Spieth J."/>
            <person name="Stage D.E."/>
            <person name="Stark A."/>
            <person name="Stephan W."/>
            <person name="Strausberg R.L."/>
            <person name="Strempel S."/>
            <person name="Sturgill D."/>
            <person name="Sutton G."/>
            <person name="Sutton G.G."/>
            <person name="Tao W."/>
            <person name="Teichmann S."/>
            <person name="Tobari Y.N."/>
            <person name="Tomimura Y."/>
            <person name="Tsolas J.M."/>
            <person name="Valente V.L."/>
            <person name="Venter E."/>
            <person name="Venter J.C."/>
            <person name="Vicario S."/>
            <person name="Vieira F.G."/>
            <person name="Vilella A.J."/>
            <person name="Villasante A."/>
            <person name="Walenz B."/>
            <person name="Wang J."/>
            <person name="Wasserman M."/>
            <person name="Watts T."/>
            <person name="Wilson D."/>
            <person name="Wilson R.K."/>
            <person name="Wing R.A."/>
            <person name="Wolfner M.F."/>
            <person name="Wong A."/>
            <person name="Wong G.K."/>
            <person name="Wu C.I."/>
            <person name="Wu G."/>
            <person name="Yamamoto D."/>
            <person name="Yang H.P."/>
            <person name="Yang S.P."/>
            <person name="Yorke J.A."/>
            <person name="Yoshida K."/>
            <person name="Zdobnov E."/>
            <person name="Zhang P."/>
            <person name="Zhang Y."/>
            <person name="Zimin A.V."/>
            <person name="Baldwin J."/>
            <person name="Abdouelleil A."/>
            <person name="Abdulkadir J."/>
            <person name="Abebe A."/>
            <person name="Abera B."/>
            <person name="Abreu J."/>
            <person name="Acer S.C."/>
            <person name="Aftuck L."/>
            <person name="Alexander A."/>
            <person name="An P."/>
            <person name="Anderson E."/>
            <person name="Anderson S."/>
            <person name="Arachi H."/>
            <person name="Azer M."/>
            <person name="Bachantsang P."/>
            <person name="Barry A."/>
            <person name="Bayul T."/>
            <person name="Berlin A."/>
            <person name="Bessette D."/>
            <person name="Bloom T."/>
            <person name="Blye J."/>
            <person name="Boguslavskiy L."/>
            <person name="Bonnet C."/>
            <person name="Boukhgalter B."/>
            <person name="Bourzgui I."/>
            <person name="Brown A."/>
            <person name="Cahill P."/>
            <person name="Channer S."/>
            <person name="Cheshatsang Y."/>
            <person name="Chuda L."/>
            <person name="Citroen M."/>
            <person name="Collymore A."/>
            <person name="Cooke P."/>
            <person name="Costello M."/>
            <person name="D'Aco K."/>
            <person name="Daza R."/>
            <person name="De Haan G."/>
            <person name="DeGray S."/>
            <person name="DeMaso C."/>
            <person name="Dhargay N."/>
            <person name="Dooley K."/>
            <person name="Dooley E."/>
            <person name="Doricent M."/>
            <person name="Dorje P."/>
            <person name="Dorjee K."/>
            <person name="Dupes A."/>
            <person name="Elong R."/>
            <person name="Falk J."/>
            <person name="Farina A."/>
            <person name="Faro S."/>
            <person name="Ferguson D."/>
            <person name="Fisher S."/>
            <person name="Foley C.D."/>
            <person name="Franke A."/>
            <person name="Friedrich D."/>
            <person name="Gadbois L."/>
            <person name="Gearin G."/>
            <person name="Gearin C.R."/>
            <person name="Giannoukos G."/>
            <person name="Goode T."/>
            <person name="Graham J."/>
            <person name="Grandbois E."/>
            <person name="Grewal S."/>
            <person name="Gyaltsen K."/>
            <person name="Hafez N."/>
            <person name="Hagos B."/>
            <person name="Hall J."/>
            <person name="Henson C."/>
            <person name="Hollinger A."/>
            <person name="Honan T."/>
            <person name="Huard M.D."/>
            <person name="Hughes L."/>
            <person name="Hurhula B."/>
            <person name="Husby M.E."/>
            <person name="Kamat A."/>
            <person name="Kanga B."/>
            <person name="Kashin S."/>
            <person name="Khazanovich D."/>
            <person name="Kisner P."/>
            <person name="Lance K."/>
            <person name="Lara M."/>
            <person name="Lee W."/>
            <person name="Lennon N."/>
            <person name="Letendre F."/>
            <person name="LeVine R."/>
            <person name="Lipovsky A."/>
            <person name="Liu X."/>
            <person name="Liu J."/>
            <person name="Liu S."/>
            <person name="Lokyitsang T."/>
            <person name="Lokyitsang Y."/>
            <person name="Lubonja R."/>
            <person name="Lui A."/>
            <person name="MacDonald P."/>
            <person name="Magnisalis V."/>
            <person name="Maru K."/>
            <person name="Matthews C."/>
            <person name="McCusker W."/>
            <person name="McDonough S."/>
            <person name="Mehta T."/>
            <person name="Meldrim J."/>
            <person name="Meneus L."/>
            <person name="Mihai O."/>
            <person name="Mihalev A."/>
            <person name="Mihova T."/>
            <person name="Mittelman R."/>
            <person name="Mlenga V."/>
            <person name="Montmayeur A."/>
            <person name="Mulrain L."/>
            <person name="Navidi A."/>
            <person name="Naylor J."/>
            <person name="Negash T."/>
            <person name="Nguyen T."/>
            <person name="Nguyen N."/>
            <person name="Nicol R."/>
            <person name="Norbu C."/>
            <person name="Norbu N."/>
            <person name="Novod N."/>
            <person name="O'Neill B."/>
            <person name="Osman S."/>
            <person name="Markiewicz E."/>
            <person name="Oyono O.L."/>
            <person name="Patti C."/>
            <person name="Phunkhang P."/>
            <person name="Pierre F."/>
            <person name="Priest M."/>
            <person name="Raghuraman S."/>
            <person name="Rege F."/>
            <person name="Reyes R."/>
            <person name="Rise C."/>
            <person name="Rogov P."/>
            <person name="Ross K."/>
            <person name="Ryan E."/>
            <person name="Settipalli S."/>
            <person name="Shea T."/>
            <person name="Sherpa N."/>
            <person name="Shi L."/>
            <person name="Shih D."/>
            <person name="Sparrow T."/>
            <person name="Spaulding J."/>
            <person name="Stalker J."/>
            <person name="Stange-Thomann N."/>
            <person name="Stavropoulos S."/>
            <person name="Stone C."/>
            <person name="Strader C."/>
            <person name="Tesfaye S."/>
            <person name="Thomson T."/>
            <person name="Thoulutsang Y."/>
            <person name="Thoulutsang D."/>
            <person name="Topham K."/>
            <person name="Topping I."/>
            <person name="Tsamla T."/>
            <person name="Vassiliev H."/>
            <person name="Vo A."/>
            <person name="Wangchuk T."/>
            <person name="Wangdi T."/>
            <person name="Weiand M."/>
            <person name="Wilkinson J."/>
            <person name="Wilson A."/>
            <person name="Yadav S."/>
            <person name="Young G."/>
            <person name="Yu Q."/>
            <person name="Zembek L."/>
            <person name="Zhong D."/>
            <person name="Zimmer A."/>
            <person name="Zwirko Z."/>
            <person name="Jaffe D.B."/>
            <person name="Alvarez P."/>
            <person name="Brockman W."/>
            <person name="Butler J."/>
            <person name="Chin C."/>
            <person name="Gnerre S."/>
            <person name="Grabherr M."/>
            <person name="Kleber M."/>
            <person name="Mauceli E."/>
            <person name="MacCallum I."/>
        </authorList>
    </citation>
    <scope>NUCLEOTIDE SEQUENCE [LARGE SCALE GENOMIC DNA]</scope>
    <source>
        <strain evidence="8">Tucson 14024-0371.13</strain>
    </source>
</reference>
<dbReference type="Proteomes" id="UP000007801">
    <property type="component" value="Unassembled WGS sequence"/>
</dbReference>
<evidence type="ECO:0000256" key="4">
    <source>
        <dbReference type="PROSITE-ProRule" id="PRU00146"/>
    </source>
</evidence>
<name>A0A0P9BTJ6_DROAN</name>
<dbReference type="GO" id="GO:0005669">
    <property type="term" value="C:transcription factor TFIID complex"/>
    <property type="evidence" value="ECO:0007669"/>
    <property type="project" value="TreeGrafter"/>
</dbReference>
<evidence type="ECO:0000256" key="5">
    <source>
        <dbReference type="SAM" id="MobiDB-lite"/>
    </source>
</evidence>
<keyword evidence="1" id="KW-0479">Metal-binding</keyword>
<dbReference type="Pfam" id="PF00628">
    <property type="entry name" value="PHD"/>
    <property type="match status" value="1"/>
</dbReference>
<dbReference type="PANTHER" id="PTHR46452">
    <property type="entry name" value="TRANSCRIPTION INITIATION FACTOR TFIID SUBUNIT 3"/>
    <property type="match status" value="1"/>
</dbReference>
<evidence type="ECO:0000256" key="3">
    <source>
        <dbReference type="ARBA" id="ARBA00022833"/>
    </source>
</evidence>
<evidence type="ECO:0000259" key="6">
    <source>
        <dbReference type="PROSITE" id="PS50016"/>
    </source>
</evidence>
<dbReference type="InterPro" id="IPR013083">
    <property type="entry name" value="Znf_RING/FYVE/PHD"/>
</dbReference>
<evidence type="ECO:0000256" key="1">
    <source>
        <dbReference type="ARBA" id="ARBA00022723"/>
    </source>
</evidence>
<dbReference type="PROSITE" id="PS01359">
    <property type="entry name" value="ZF_PHD_1"/>
    <property type="match status" value="1"/>
</dbReference>
<dbReference type="AlphaFoldDB" id="A0A0P9BTJ6"/>
<dbReference type="GO" id="GO:0045944">
    <property type="term" value="P:positive regulation of transcription by RNA polymerase II"/>
    <property type="evidence" value="ECO:0007669"/>
    <property type="project" value="TreeGrafter"/>
</dbReference>
<dbReference type="SMART" id="SM00249">
    <property type="entry name" value="PHD"/>
    <property type="match status" value="1"/>
</dbReference>
<evidence type="ECO:0000256" key="2">
    <source>
        <dbReference type="ARBA" id="ARBA00022771"/>
    </source>
</evidence>
<dbReference type="InterPro" id="IPR011011">
    <property type="entry name" value="Znf_FYVE_PHD"/>
</dbReference>
<dbReference type="GO" id="GO:0008270">
    <property type="term" value="F:zinc ion binding"/>
    <property type="evidence" value="ECO:0007669"/>
    <property type="project" value="UniProtKB-KW"/>
</dbReference>
<dbReference type="eggNOG" id="KOG1973">
    <property type="taxonomic scope" value="Eukaryota"/>
</dbReference>
<dbReference type="Gene3D" id="3.30.40.10">
    <property type="entry name" value="Zinc/RING finger domain, C3HC4 (zinc finger)"/>
    <property type="match status" value="1"/>
</dbReference>
<dbReference type="STRING" id="7217.A0A0P9BTJ6"/>
<dbReference type="PANTHER" id="PTHR46452:SF1">
    <property type="entry name" value="TRANSCRIPTION INITIATION FACTOR TFIID SUBUNIT 3"/>
    <property type="match status" value="1"/>
</dbReference>
<dbReference type="EMBL" id="CH902631">
    <property type="protein sequence ID" value="KPU74969.1"/>
    <property type="molecule type" value="Genomic_DNA"/>
</dbReference>
<evidence type="ECO:0000313" key="8">
    <source>
        <dbReference type="Proteomes" id="UP000007801"/>
    </source>
</evidence>
<feature type="region of interest" description="Disordered" evidence="5">
    <location>
        <begin position="218"/>
        <end position="278"/>
    </location>
</feature>
<dbReference type="GO" id="GO:0002039">
    <property type="term" value="F:p53 binding"/>
    <property type="evidence" value="ECO:0007669"/>
    <property type="project" value="TreeGrafter"/>
</dbReference>
<dbReference type="OrthoDB" id="436852at2759"/>
<evidence type="ECO:0000313" key="7">
    <source>
        <dbReference type="EMBL" id="KPU74969.1"/>
    </source>
</evidence>
<feature type="compositionally biased region" description="Polar residues" evidence="5">
    <location>
        <begin position="62"/>
        <end position="83"/>
    </location>
</feature>
<accession>A0A0P9BTJ6</accession>
<dbReference type="PROSITE" id="PS50016">
    <property type="entry name" value="ZF_PHD_2"/>
    <property type="match status" value="1"/>
</dbReference>
<dbReference type="InterPro" id="IPR001965">
    <property type="entry name" value="Znf_PHD"/>
</dbReference>
<proteinExistence type="predicted"/>
<dbReference type="InterPro" id="IPR019786">
    <property type="entry name" value="Zinc_finger_PHD-type_CS"/>
</dbReference>
<keyword evidence="3" id="KW-0862">Zinc</keyword>
<protein>
    <recommendedName>
        <fullName evidence="6">PHD-type domain-containing protein</fullName>
    </recommendedName>
</protein>
<sequence>MKLSENLALNRDVKGLGNLIIHDPQKQEKSLSLPTGNLGDPIEVSDESDESMQHRDSRRSPLISQNKQLSSVHQQNPSYVSSSDTRRDGLHVDLNNGLHTLPLISNSEAIYLKKEVKLSLPKVKKNTKEPSTTPGLTSFNLPNFIGADKFSLAGGADLIPLSRLDFGSKDPKIHSSNESSGSHPQLNIYEARPFLSKISSYDDITITPTGPVPFEVKIRKHHKKLKKIKDGKIKKKKDKKNKSKEKDRVEITQNKSDRKHKELERKQKKEKKEKDKQILIPSLQDKEVFVSATSINDNGSTQNKFFGTFPNDSILITSLQPSISPRCTTPQNVDQATNPIPKLTLKLNGKSTPLTNINNEADPKDIGFSKNTNTLIQTNDQSPELARFSPLVTGPPKSKQTDLYILGTSNLGTSIGNSPHNTMSLPPSPLITKSSHMTINQLSSIGWASNSNNNSAASSTISASSVLLPQQLMLTPNAVMHNCSSSLATSSCMGDKELILNSPLHIPEICANTAPINRPSSYVDAEGNRIWICPACGKVDDGSAMIGCDGCDAWYHWTCVGIEIAPKDDWYCRVCITKKKNQCSEKKKKRNKKK</sequence>
<dbReference type="CDD" id="cd15522">
    <property type="entry name" value="PHD_TAF3"/>
    <property type="match status" value="1"/>
</dbReference>
<feature type="compositionally biased region" description="Basic residues" evidence="5">
    <location>
        <begin position="218"/>
        <end position="243"/>
    </location>
</feature>
<feature type="region of interest" description="Disordered" evidence="5">
    <location>
        <begin position="27"/>
        <end position="87"/>
    </location>
</feature>